<evidence type="ECO:0000256" key="1">
    <source>
        <dbReference type="ARBA" id="ARBA00004651"/>
    </source>
</evidence>
<feature type="region of interest" description="Disordered" evidence="9">
    <location>
        <begin position="283"/>
        <end position="312"/>
    </location>
</feature>
<evidence type="ECO:0000256" key="2">
    <source>
        <dbReference type="ARBA" id="ARBA00010100"/>
    </source>
</evidence>
<feature type="transmembrane region" description="Helical" evidence="8">
    <location>
        <begin position="71"/>
        <end position="90"/>
    </location>
</feature>
<dbReference type="EMBL" id="CADIKF010000052">
    <property type="protein sequence ID" value="CAB3767605.1"/>
    <property type="molecule type" value="Genomic_DNA"/>
</dbReference>
<comment type="similarity">
    <text evidence="2 8">Belongs to the lactate permease family.</text>
</comment>
<evidence type="ECO:0000256" key="3">
    <source>
        <dbReference type="ARBA" id="ARBA00022448"/>
    </source>
</evidence>
<proteinExistence type="inferred from homology"/>
<comment type="function">
    <text evidence="8">Uptake of L-lactate across the membrane. Can also transport D-lactate and glycolate.</text>
</comment>
<keyword evidence="5 8" id="KW-0812">Transmembrane</keyword>
<dbReference type="Proteomes" id="UP000494329">
    <property type="component" value="Unassembled WGS sequence"/>
</dbReference>
<feature type="transmembrane region" description="Helical" evidence="8">
    <location>
        <begin position="40"/>
        <end position="59"/>
    </location>
</feature>
<keyword evidence="3 8" id="KW-0813">Transport</keyword>
<feature type="compositionally biased region" description="Polar residues" evidence="9">
    <location>
        <begin position="283"/>
        <end position="293"/>
    </location>
</feature>
<keyword evidence="11" id="KW-1185">Reference proteome</keyword>
<dbReference type="GO" id="GO:0005886">
    <property type="term" value="C:plasma membrane"/>
    <property type="evidence" value="ECO:0007669"/>
    <property type="project" value="UniProtKB-SubCell"/>
</dbReference>
<evidence type="ECO:0000256" key="4">
    <source>
        <dbReference type="ARBA" id="ARBA00022475"/>
    </source>
</evidence>
<dbReference type="InterPro" id="IPR003804">
    <property type="entry name" value="Lactate_perm"/>
</dbReference>
<sequence>MYTQIFDPVAHSIAASAGFAVLPLLTLFLLLGVLRMAARWAALASLIVSIAVALFVYEMPAGTTISGAAEGAAIGFFPIIWIGINAIWLFKLTQQSGHADVLRRSLARVSADQRVQAVLIAFCFGALLEALAGGGAPVAICAVLLISIGVEPIKAAAVCLIADTSPVAFGALGLPITVLAKITGLPVHQISVMVGRQAPLLALFIPLILVFIVDGRRGLKEVWPLAAVAGVSFASAQFAGSMLLPVELVDIVAALICAAISIAFLQAWSPRVLRAELGARPSTTQLGTQSSDPQSDRSGDAGSRYGARHGAAAAGEAHAGALSATAHGGGAVLAMPMSGAQAHFPPGQDHIQAQTDKPRGAAASASGGLASSNGNAGAPSRATSKSQQQSQPLEHHQVHQQVHQQAQPHDSTAEILRALAPYAAVILVVAATQIGWLGHLLGRFTSTFPWPFLHVVDPAGKAVSATSAKFEWILSAGSIVLIAGLIAVPILRLRASVAARVYLQNLHELRWAIFTVCCVVGVAYVMNLSGQIVTLGIWAADAGTAFAPVSPVLGWFATALTGSDTSANALFGMLQYTTAHHTGLSDILLTAANTTGGVVGKAISPQNLAVGAVAVGMMGREGVLFRRVAGWTVLMIAALSLLVWLQSTPLLGWMVP</sequence>
<name>A0A6J5ERG0_9BURK</name>
<keyword evidence="6 8" id="KW-1133">Transmembrane helix</keyword>
<feature type="transmembrane region" description="Helical" evidence="8">
    <location>
        <begin position="628"/>
        <end position="647"/>
    </location>
</feature>
<dbReference type="Pfam" id="PF02652">
    <property type="entry name" value="Lactate_perm"/>
    <property type="match status" value="2"/>
</dbReference>
<protein>
    <recommendedName>
        <fullName evidence="8">L-lactate permease</fullName>
    </recommendedName>
</protein>
<dbReference type="PANTHER" id="PTHR30003">
    <property type="entry name" value="L-LACTATE PERMEASE"/>
    <property type="match status" value="1"/>
</dbReference>
<keyword evidence="8" id="KW-0997">Cell inner membrane</keyword>
<dbReference type="GO" id="GO:0015295">
    <property type="term" value="F:solute:proton symporter activity"/>
    <property type="evidence" value="ECO:0007669"/>
    <property type="project" value="TreeGrafter"/>
</dbReference>
<feature type="transmembrane region" description="Helical" evidence="8">
    <location>
        <begin position="134"/>
        <end position="150"/>
    </location>
</feature>
<feature type="compositionally biased region" description="Low complexity" evidence="9">
    <location>
        <begin position="399"/>
        <end position="409"/>
    </location>
</feature>
<feature type="transmembrane region" description="Helical" evidence="8">
    <location>
        <begin position="12"/>
        <end position="33"/>
    </location>
</feature>
<dbReference type="GO" id="GO:0015129">
    <property type="term" value="F:lactate transmembrane transporter activity"/>
    <property type="evidence" value="ECO:0007669"/>
    <property type="project" value="UniProtKB-UniRule"/>
</dbReference>
<dbReference type="PANTHER" id="PTHR30003:SF0">
    <property type="entry name" value="GLYCOLATE PERMEASE GLCA-RELATED"/>
    <property type="match status" value="1"/>
</dbReference>
<evidence type="ECO:0000256" key="9">
    <source>
        <dbReference type="SAM" id="MobiDB-lite"/>
    </source>
</evidence>
<evidence type="ECO:0000313" key="10">
    <source>
        <dbReference type="EMBL" id="CAB3767605.1"/>
    </source>
</evidence>
<evidence type="ECO:0000256" key="5">
    <source>
        <dbReference type="ARBA" id="ARBA00022692"/>
    </source>
</evidence>
<feature type="region of interest" description="Disordered" evidence="9">
    <location>
        <begin position="339"/>
        <end position="409"/>
    </location>
</feature>
<feature type="transmembrane region" description="Helical" evidence="8">
    <location>
        <begin position="511"/>
        <end position="540"/>
    </location>
</feature>
<feature type="transmembrane region" description="Helical" evidence="8">
    <location>
        <begin position="251"/>
        <end position="268"/>
    </location>
</feature>
<evidence type="ECO:0000256" key="8">
    <source>
        <dbReference type="RuleBase" id="RU365092"/>
    </source>
</evidence>
<feature type="compositionally biased region" description="Polar residues" evidence="9">
    <location>
        <begin position="383"/>
        <end position="392"/>
    </location>
</feature>
<keyword evidence="7 8" id="KW-0472">Membrane</keyword>
<feature type="compositionally biased region" description="Low complexity" evidence="9">
    <location>
        <begin position="360"/>
        <end position="382"/>
    </location>
</feature>
<feature type="transmembrane region" description="Helical" evidence="8">
    <location>
        <begin position="472"/>
        <end position="491"/>
    </location>
</feature>
<evidence type="ECO:0000256" key="6">
    <source>
        <dbReference type="ARBA" id="ARBA00022989"/>
    </source>
</evidence>
<feature type="transmembrane region" description="Helical" evidence="8">
    <location>
        <begin position="157"/>
        <end position="178"/>
    </location>
</feature>
<comment type="subcellular location">
    <subcellularLocation>
        <location evidence="8">Cell inner membrane</location>
        <topology evidence="8">Multi-pass membrane protein</topology>
    </subcellularLocation>
    <subcellularLocation>
        <location evidence="1">Cell membrane</location>
        <topology evidence="1">Multi-pass membrane protein</topology>
    </subcellularLocation>
</comment>
<evidence type="ECO:0000256" key="7">
    <source>
        <dbReference type="ARBA" id="ARBA00023136"/>
    </source>
</evidence>
<feature type="transmembrane region" description="Helical" evidence="8">
    <location>
        <begin position="198"/>
        <end position="215"/>
    </location>
</feature>
<reference evidence="10 11" key="1">
    <citation type="submission" date="2020-04" db="EMBL/GenBank/DDBJ databases">
        <authorList>
            <person name="De Canck E."/>
        </authorList>
    </citation>
    <scope>NUCLEOTIDE SEQUENCE [LARGE SCALE GENOMIC DNA]</scope>
    <source>
        <strain evidence="10 11">LMG 29739</strain>
    </source>
</reference>
<dbReference type="RefSeq" id="WP_175114251.1">
    <property type="nucleotide sequence ID" value="NZ_CADIKF010000052.1"/>
</dbReference>
<dbReference type="AlphaFoldDB" id="A0A6J5ERG0"/>
<gene>
    <name evidence="10" type="ORF">LMG29739_05108</name>
</gene>
<evidence type="ECO:0000313" key="11">
    <source>
        <dbReference type="Proteomes" id="UP000494329"/>
    </source>
</evidence>
<organism evidence="10 11">
    <name type="scientific">Paraburkholderia solisilvae</name>
    <dbReference type="NCBI Taxonomy" id="624376"/>
    <lineage>
        <taxon>Bacteria</taxon>
        <taxon>Pseudomonadati</taxon>
        <taxon>Pseudomonadota</taxon>
        <taxon>Betaproteobacteria</taxon>
        <taxon>Burkholderiales</taxon>
        <taxon>Burkholderiaceae</taxon>
        <taxon>Paraburkholderia</taxon>
    </lineage>
</organism>
<accession>A0A6J5ERG0</accession>
<feature type="compositionally biased region" description="Low complexity" evidence="9">
    <location>
        <begin position="301"/>
        <end position="312"/>
    </location>
</feature>
<feature type="transmembrane region" description="Helical" evidence="8">
    <location>
        <begin position="419"/>
        <end position="441"/>
    </location>
</feature>
<keyword evidence="4" id="KW-1003">Cell membrane</keyword>
<feature type="transmembrane region" description="Helical" evidence="8">
    <location>
        <begin position="222"/>
        <end position="245"/>
    </location>
</feature>